<gene>
    <name evidence="8" type="ORF">D7S86_17930</name>
</gene>
<evidence type="ECO:0000256" key="1">
    <source>
        <dbReference type="ARBA" id="ARBA00004196"/>
    </source>
</evidence>
<comment type="subcellular location">
    <subcellularLocation>
        <location evidence="1">Cell envelope</location>
    </subcellularLocation>
</comment>
<evidence type="ECO:0000313" key="8">
    <source>
        <dbReference type="EMBL" id="RKP51972.1"/>
    </source>
</evidence>
<dbReference type="GO" id="GO:1901678">
    <property type="term" value="P:iron coordination entity transport"/>
    <property type="evidence" value="ECO:0007669"/>
    <property type="project" value="UniProtKB-ARBA"/>
</dbReference>
<dbReference type="Proteomes" id="UP000270342">
    <property type="component" value="Unassembled WGS sequence"/>
</dbReference>
<dbReference type="InterPro" id="IPR051313">
    <property type="entry name" value="Bact_iron-sidero_bind"/>
</dbReference>
<keyword evidence="5 6" id="KW-0732">Signal</keyword>
<reference evidence="8 9" key="1">
    <citation type="submission" date="2018-10" db="EMBL/GenBank/DDBJ databases">
        <title>Robbsia sp. DHC34, isolated from soil.</title>
        <authorList>
            <person name="Gao Z.-H."/>
            <person name="Qiu L.-H."/>
        </authorList>
    </citation>
    <scope>NUCLEOTIDE SEQUENCE [LARGE SCALE GENOMIC DNA]</scope>
    <source>
        <strain evidence="8 9">DHC34</strain>
    </source>
</reference>
<dbReference type="GO" id="GO:0030288">
    <property type="term" value="C:outer membrane-bounded periplasmic space"/>
    <property type="evidence" value="ECO:0007669"/>
    <property type="project" value="TreeGrafter"/>
</dbReference>
<feature type="domain" description="Fe/B12 periplasmic-binding" evidence="7">
    <location>
        <begin position="50"/>
        <end position="312"/>
    </location>
</feature>
<comment type="caution">
    <text evidence="8">The sequence shown here is derived from an EMBL/GenBank/DDBJ whole genome shotgun (WGS) entry which is preliminary data.</text>
</comment>
<keyword evidence="4" id="KW-0406">Ion transport</keyword>
<accession>A0A494XQ83</accession>
<evidence type="ECO:0000259" key="7">
    <source>
        <dbReference type="PROSITE" id="PS50983"/>
    </source>
</evidence>
<dbReference type="PANTHER" id="PTHR30532:SF1">
    <property type="entry name" value="IRON(3+)-HYDROXAMATE-BINDING PROTEIN FHUD"/>
    <property type="match status" value="1"/>
</dbReference>
<dbReference type="EMBL" id="RBZU01000008">
    <property type="protein sequence ID" value="RKP51972.1"/>
    <property type="molecule type" value="Genomic_DNA"/>
</dbReference>
<dbReference type="Pfam" id="PF01497">
    <property type="entry name" value="Peripla_BP_2"/>
    <property type="match status" value="1"/>
</dbReference>
<dbReference type="PRINTS" id="PR01715">
    <property type="entry name" value="FERRIBNDNGPP"/>
</dbReference>
<protein>
    <submittedName>
        <fullName evidence="8">Iron-siderophore ABC transporter substrate-binding protein</fullName>
    </submittedName>
</protein>
<dbReference type="Gene3D" id="3.40.50.1980">
    <property type="entry name" value="Nitrogenase molybdenum iron protein domain"/>
    <property type="match status" value="2"/>
</dbReference>
<evidence type="ECO:0000256" key="4">
    <source>
        <dbReference type="ARBA" id="ARBA00022496"/>
    </source>
</evidence>
<organism evidence="8 9">
    <name type="scientific">Pararobbsia silviterrae</name>
    <dbReference type="NCBI Taxonomy" id="1792498"/>
    <lineage>
        <taxon>Bacteria</taxon>
        <taxon>Pseudomonadati</taxon>
        <taxon>Pseudomonadota</taxon>
        <taxon>Betaproteobacteria</taxon>
        <taxon>Burkholderiales</taxon>
        <taxon>Burkholderiaceae</taxon>
        <taxon>Pararobbsia</taxon>
    </lineage>
</organism>
<sequence length="313" mass="33209">MIEGDRPSRARRRLLAMLAALPCVPALASPAVPVIGTAGVVSSAHGPSRRIVVLDWDLTEIVLSLGVVPVGVARPSWYARTDGVPPLPAEVVDTGLLFQPNFEVLARIAPDLIVITPWHAMLRPMLERIAPTLTIGLFEPDADVWTSLRIQTRRLGAALDRATEADALLRRADASIAAHAAALHANATAVRPVYLIQPLDATHVNVFGPRGLFGCVLRELGIANAWRDPTDLRGVAETDLAALARDADAQAVLIGPPPPGIGDTLAHSPLWRALPFVDPARIHQIERLSATGGLVTAMRFATQIAGVLGAQAS</sequence>
<proteinExistence type="inferred from homology"/>
<dbReference type="OrthoDB" id="8891185at2"/>
<evidence type="ECO:0000256" key="3">
    <source>
        <dbReference type="ARBA" id="ARBA00022448"/>
    </source>
</evidence>
<keyword evidence="4" id="KW-0410">Iron transport</keyword>
<feature type="chain" id="PRO_5019762974" evidence="6">
    <location>
        <begin position="29"/>
        <end position="313"/>
    </location>
</feature>
<feature type="signal peptide" evidence="6">
    <location>
        <begin position="1"/>
        <end position="28"/>
    </location>
</feature>
<evidence type="ECO:0000256" key="5">
    <source>
        <dbReference type="ARBA" id="ARBA00022729"/>
    </source>
</evidence>
<dbReference type="AlphaFoldDB" id="A0A494XQ83"/>
<dbReference type="PANTHER" id="PTHR30532">
    <property type="entry name" value="IRON III DICITRATE-BINDING PERIPLASMIC PROTEIN"/>
    <property type="match status" value="1"/>
</dbReference>
<keyword evidence="9" id="KW-1185">Reference proteome</keyword>
<dbReference type="SUPFAM" id="SSF53807">
    <property type="entry name" value="Helical backbone' metal receptor"/>
    <property type="match status" value="1"/>
</dbReference>
<keyword evidence="3" id="KW-0813">Transport</keyword>
<dbReference type="InterPro" id="IPR002491">
    <property type="entry name" value="ABC_transptr_periplasmic_BD"/>
</dbReference>
<evidence type="ECO:0000256" key="6">
    <source>
        <dbReference type="SAM" id="SignalP"/>
    </source>
</evidence>
<evidence type="ECO:0000256" key="2">
    <source>
        <dbReference type="ARBA" id="ARBA00008814"/>
    </source>
</evidence>
<name>A0A494XQ83_9BURK</name>
<keyword evidence="4" id="KW-0408">Iron</keyword>
<comment type="similarity">
    <text evidence="2">Belongs to the bacterial solute-binding protein 8 family.</text>
</comment>
<dbReference type="PROSITE" id="PS50983">
    <property type="entry name" value="FE_B12_PBP"/>
    <property type="match status" value="1"/>
</dbReference>
<evidence type="ECO:0000313" key="9">
    <source>
        <dbReference type="Proteomes" id="UP000270342"/>
    </source>
</evidence>